<dbReference type="InterPro" id="IPR035965">
    <property type="entry name" value="PAS-like_dom_sf"/>
</dbReference>
<proteinExistence type="predicted"/>
<dbReference type="AlphaFoldDB" id="W5WFZ8"/>
<evidence type="ECO:0008006" key="3">
    <source>
        <dbReference type="Google" id="ProtNLM"/>
    </source>
</evidence>
<dbReference type="KEGG" id="kal:KALB_3740"/>
<dbReference type="eggNOG" id="COG5001">
    <property type="taxonomic scope" value="Bacteria"/>
</dbReference>
<dbReference type="SUPFAM" id="SSF55785">
    <property type="entry name" value="PYP-like sensor domain (PAS domain)"/>
    <property type="match status" value="1"/>
</dbReference>
<name>W5WFZ8_9PSEU</name>
<dbReference type="EMBL" id="CP007155">
    <property type="protein sequence ID" value="AHH97104.1"/>
    <property type="molecule type" value="Genomic_DNA"/>
</dbReference>
<evidence type="ECO:0000313" key="1">
    <source>
        <dbReference type="EMBL" id="AHH97104.1"/>
    </source>
</evidence>
<gene>
    <name evidence="1" type="ORF">KALB_3740</name>
</gene>
<evidence type="ECO:0000313" key="2">
    <source>
        <dbReference type="Proteomes" id="UP000019225"/>
    </source>
</evidence>
<sequence>MGIDPERTPYAHQFTKEANQRAKRARNLTWQLTHKYFTPLSQELLKEGVLELFEKVTSIASREPFETASAVEIGEWLIEQRIGSRDSLQIILKAIAIEIQHSTPRHKQKALHERATAVLAAVSQGYINRIGDEILDQQSMLHSAHLRVSHDQFTRLHAVNYLNPKAAATFGKDGHFLEANHAWTDLAGVTAEELTHTKLSSLLLLGSEDHELGYPRDLFTGKLPKCVAKSKMLTKGRGEVAVELIFSPLAPGAVHDSYAVVVAVPVARISLKRILKRILLELGLTPPKRPLAATQEKLEDAANAAVNQAYSHIIRVINRATEEQSKIAHHKGGNR</sequence>
<dbReference type="Proteomes" id="UP000019225">
    <property type="component" value="Chromosome"/>
</dbReference>
<organism evidence="1 2">
    <name type="scientific">Kutzneria albida DSM 43870</name>
    <dbReference type="NCBI Taxonomy" id="1449976"/>
    <lineage>
        <taxon>Bacteria</taxon>
        <taxon>Bacillati</taxon>
        <taxon>Actinomycetota</taxon>
        <taxon>Actinomycetes</taxon>
        <taxon>Pseudonocardiales</taxon>
        <taxon>Pseudonocardiaceae</taxon>
        <taxon>Kutzneria</taxon>
    </lineage>
</organism>
<keyword evidence="2" id="KW-1185">Reference proteome</keyword>
<dbReference type="Gene3D" id="3.30.450.20">
    <property type="entry name" value="PAS domain"/>
    <property type="match status" value="1"/>
</dbReference>
<dbReference type="HOGENOM" id="CLU_828421_0_0_11"/>
<accession>W5WFZ8</accession>
<reference evidence="1 2" key="1">
    <citation type="journal article" date="2014" name="BMC Genomics">
        <title>Complete genome sequence of producer of the glycopeptide antibiotic Aculeximycin Kutzneria albida DSM 43870T, a representative of minor genus of Pseudonocardiaceae.</title>
        <authorList>
            <person name="Rebets Y."/>
            <person name="Tokovenko B."/>
            <person name="Lushchyk I."/>
            <person name="Ruckert C."/>
            <person name="Zaburannyi N."/>
            <person name="Bechthold A."/>
            <person name="Kalinowski J."/>
            <person name="Luzhetskyy A."/>
        </authorList>
    </citation>
    <scope>NUCLEOTIDE SEQUENCE [LARGE SCALE GENOMIC DNA]</scope>
    <source>
        <strain evidence="1">DSM 43870</strain>
    </source>
</reference>
<protein>
    <recommendedName>
        <fullName evidence="3">PAS domain-containing protein</fullName>
    </recommendedName>
</protein>